<protein>
    <submittedName>
        <fullName evidence="1">Uncharacterized protein</fullName>
    </submittedName>
</protein>
<accession>A0AAW2GZ38</accession>
<organism evidence="1 2">
    <name type="scientific">Cardiocondyla obscurior</name>
    <dbReference type="NCBI Taxonomy" id="286306"/>
    <lineage>
        <taxon>Eukaryota</taxon>
        <taxon>Metazoa</taxon>
        <taxon>Ecdysozoa</taxon>
        <taxon>Arthropoda</taxon>
        <taxon>Hexapoda</taxon>
        <taxon>Insecta</taxon>
        <taxon>Pterygota</taxon>
        <taxon>Neoptera</taxon>
        <taxon>Endopterygota</taxon>
        <taxon>Hymenoptera</taxon>
        <taxon>Apocrita</taxon>
        <taxon>Aculeata</taxon>
        <taxon>Formicoidea</taxon>
        <taxon>Formicidae</taxon>
        <taxon>Myrmicinae</taxon>
        <taxon>Cardiocondyla</taxon>
    </lineage>
</organism>
<dbReference type="Proteomes" id="UP001430953">
    <property type="component" value="Unassembled WGS sequence"/>
</dbReference>
<keyword evidence="2" id="KW-1185">Reference proteome</keyword>
<evidence type="ECO:0000313" key="2">
    <source>
        <dbReference type="Proteomes" id="UP001430953"/>
    </source>
</evidence>
<proteinExistence type="predicted"/>
<dbReference type="EMBL" id="JADYXP020000001">
    <property type="protein sequence ID" value="KAL0132387.1"/>
    <property type="molecule type" value="Genomic_DNA"/>
</dbReference>
<name>A0AAW2GZ38_9HYME</name>
<dbReference type="AlphaFoldDB" id="A0AAW2GZ38"/>
<comment type="caution">
    <text evidence="1">The sequence shown here is derived from an EMBL/GenBank/DDBJ whole genome shotgun (WGS) entry which is preliminary data.</text>
</comment>
<reference evidence="1 2" key="1">
    <citation type="submission" date="2023-03" db="EMBL/GenBank/DDBJ databases">
        <title>High recombination rates correlate with genetic variation in Cardiocondyla obscurior ants.</title>
        <authorList>
            <person name="Errbii M."/>
        </authorList>
    </citation>
    <scope>NUCLEOTIDE SEQUENCE [LARGE SCALE GENOMIC DNA]</scope>
    <source>
        <strain evidence="1">Alpha-2009</strain>
        <tissue evidence="1">Whole body</tissue>
    </source>
</reference>
<sequence>MRSQLRKFSRRNGRANNLHFARSILFYIKIIDIYLCVTRRRWRERETRRAAVWGRFRIAFVGNDAGKKKKKAPISPFTPPFYPSSIIVRVSVRGVGYAKKKKKNGLDVKTAKLKIVSKDYRQTFWCVKRFFYNRQHFSQPQRSFRRVSQPQ</sequence>
<gene>
    <name evidence="1" type="ORF">PUN28_000276</name>
</gene>
<evidence type="ECO:0000313" key="1">
    <source>
        <dbReference type="EMBL" id="KAL0132387.1"/>
    </source>
</evidence>